<comment type="caution">
    <text evidence="1">The sequence shown here is derived from an EMBL/GenBank/DDBJ whole genome shotgun (WGS) entry which is preliminary data.</text>
</comment>
<dbReference type="PANTHER" id="PTHR39335:SF1">
    <property type="entry name" value="BLL4220 PROTEIN"/>
    <property type="match status" value="1"/>
</dbReference>
<dbReference type="InterPro" id="IPR005297">
    <property type="entry name" value="Lipoprotein_repeat"/>
</dbReference>
<proteinExistence type="predicted"/>
<dbReference type="InterPro" id="IPR014558">
    <property type="entry name" value="UCP029720"/>
</dbReference>
<gene>
    <name evidence="1" type="ORF">JJB74_00920</name>
</gene>
<protein>
    <recommendedName>
        <fullName evidence="3">Lipoprotein</fullName>
    </recommendedName>
</protein>
<dbReference type="PANTHER" id="PTHR39335">
    <property type="entry name" value="BLL4220 PROTEIN"/>
    <property type="match status" value="1"/>
</dbReference>
<dbReference type="Proteomes" id="UP000622890">
    <property type="component" value="Unassembled WGS sequence"/>
</dbReference>
<dbReference type="AlphaFoldDB" id="A0A934W662"/>
<name>A0A934W662_9BURK</name>
<dbReference type="EMBL" id="JAEPBG010000001">
    <property type="protein sequence ID" value="MBK4733179.1"/>
    <property type="molecule type" value="Genomic_DNA"/>
</dbReference>
<dbReference type="GO" id="GO:0043448">
    <property type="term" value="P:alkane catabolic process"/>
    <property type="evidence" value="ECO:0007669"/>
    <property type="project" value="TreeGrafter"/>
</dbReference>
<organism evidence="1 2">
    <name type="scientific">Noviherbaspirillum pedocola</name>
    <dbReference type="NCBI Taxonomy" id="2801341"/>
    <lineage>
        <taxon>Bacteria</taxon>
        <taxon>Pseudomonadati</taxon>
        <taxon>Pseudomonadota</taxon>
        <taxon>Betaproteobacteria</taxon>
        <taxon>Burkholderiales</taxon>
        <taxon>Oxalobacteraceae</taxon>
        <taxon>Noviherbaspirillum</taxon>
    </lineage>
</organism>
<sequence>MLAAVLALATEAHAAEPASMRDGLLVSSNGMALYTFDMDADGESACSGTCAENWPPYAAPRDATASGAFSIIERKDGGRQYAYRGRPLYYWGGDDRPGEAKGEGFQGRWHAVR</sequence>
<evidence type="ECO:0000313" key="1">
    <source>
        <dbReference type="EMBL" id="MBK4733179.1"/>
    </source>
</evidence>
<accession>A0A934W662</accession>
<evidence type="ECO:0000313" key="2">
    <source>
        <dbReference type="Proteomes" id="UP000622890"/>
    </source>
</evidence>
<dbReference type="Pfam" id="PF03640">
    <property type="entry name" value="Lipoprotein_15"/>
    <property type="match status" value="2"/>
</dbReference>
<reference evidence="1" key="1">
    <citation type="submission" date="2021-01" db="EMBL/GenBank/DDBJ databases">
        <title>Genome sequence of strain Noviherbaspirillum sp. DKR-6.</title>
        <authorList>
            <person name="Chaudhary D.K."/>
        </authorList>
    </citation>
    <scope>NUCLEOTIDE SEQUENCE</scope>
    <source>
        <strain evidence="1">DKR-6</strain>
    </source>
</reference>
<evidence type="ECO:0008006" key="3">
    <source>
        <dbReference type="Google" id="ProtNLM"/>
    </source>
</evidence>
<keyword evidence="2" id="KW-1185">Reference proteome</keyword>
<dbReference type="PIRSF" id="PIRSF029720">
    <property type="entry name" value="UCP029720"/>
    <property type="match status" value="1"/>
</dbReference>